<organism evidence="2 3">
    <name type="scientific">Paenibacillus rhizosphaerae</name>
    <dbReference type="NCBI Taxonomy" id="297318"/>
    <lineage>
        <taxon>Bacteria</taxon>
        <taxon>Bacillati</taxon>
        <taxon>Bacillota</taxon>
        <taxon>Bacilli</taxon>
        <taxon>Bacillales</taxon>
        <taxon>Paenibacillaceae</taxon>
        <taxon>Paenibacillus</taxon>
    </lineage>
</organism>
<evidence type="ECO:0000313" key="2">
    <source>
        <dbReference type="EMBL" id="MBB3130454.1"/>
    </source>
</evidence>
<evidence type="ECO:0000313" key="3">
    <source>
        <dbReference type="Proteomes" id="UP000517523"/>
    </source>
</evidence>
<sequence>MGEPLLFVGASKPSFKPAARPAHASDRCCSRNSGMNDEEEIRSQLMLPVLAFLRKAFRRRLPLLQHESGRSAGIGEVEVAMPAALRALVRSESIGSEAYEGEPAGAQLL</sequence>
<evidence type="ECO:0000256" key="1">
    <source>
        <dbReference type="SAM" id="MobiDB-lite"/>
    </source>
</evidence>
<reference evidence="2 3" key="1">
    <citation type="submission" date="2020-08" db="EMBL/GenBank/DDBJ databases">
        <title>Genomic Encyclopedia of Type Strains, Phase III (KMG-III): the genomes of soil and plant-associated and newly described type strains.</title>
        <authorList>
            <person name="Whitman W."/>
        </authorList>
    </citation>
    <scope>NUCLEOTIDE SEQUENCE [LARGE SCALE GENOMIC DNA]</scope>
    <source>
        <strain evidence="2 3">CECT 5831</strain>
    </source>
</reference>
<gene>
    <name evidence="2" type="ORF">FHS19_005159</name>
</gene>
<name>A0A839TTP3_9BACL</name>
<dbReference type="AlphaFoldDB" id="A0A839TTP3"/>
<proteinExistence type="predicted"/>
<comment type="caution">
    <text evidence="2">The sequence shown here is derived from an EMBL/GenBank/DDBJ whole genome shotgun (WGS) entry which is preliminary data.</text>
</comment>
<dbReference type="Proteomes" id="UP000517523">
    <property type="component" value="Unassembled WGS sequence"/>
</dbReference>
<feature type="region of interest" description="Disordered" evidence="1">
    <location>
        <begin position="15"/>
        <end position="35"/>
    </location>
</feature>
<protein>
    <submittedName>
        <fullName evidence="2">Uncharacterized protein</fullName>
    </submittedName>
</protein>
<dbReference type="EMBL" id="JACHXJ010000004">
    <property type="protein sequence ID" value="MBB3130454.1"/>
    <property type="molecule type" value="Genomic_DNA"/>
</dbReference>
<accession>A0A839TTP3</accession>